<sequence length="165" mass="18932">METRADQILEIVNRNPGISYSEIMRETGFKNGVLSHHLSKIEESGKIQIQRTPRVARIYPCGIEQQEADLIKSLRNPTMKKIITSLLDHSLSFREITHKSGKSQGTVSVYLKELTEQNIINRKLQESELVFEITDSNYVREIIARHKTSLFERTADNISDIFSSI</sequence>
<dbReference type="EMBL" id="CP011097">
    <property type="protein sequence ID" value="AJZ76453.1"/>
    <property type="molecule type" value="Genomic_DNA"/>
</dbReference>
<evidence type="ECO:0000313" key="3">
    <source>
        <dbReference type="Proteomes" id="UP000266745"/>
    </source>
</evidence>
<keyword evidence="3" id="KW-1185">Reference proteome</keyword>
<dbReference type="SUPFAM" id="SSF46785">
    <property type="entry name" value="Winged helix' DNA-binding domain"/>
    <property type="match status" value="2"/>
</dbReference>
<evidence type="ECO:0000259" key="1">
    <source>
        <dbReference type="SMART" id="SM00418"/>
    </source>
</evidence>
<dbReference type="CDD" id="cd00090">
    <property type="entry name" value="HTH_ARSR"/>
    <property type="match status" value="1"/>
</dbReference>
<dbReference type="AlphaFoldDB" id="A0A3G1B5W1"/>
<proteinExistence type="predicted"/>
<gene>
    <name evidence="2" type="ORF">SU86_008905</name>
</gene>
<dbReference type="PANTHER" id="PTHR36216">
    <property type="entry name" value="TRANSCRIPTIONAL REGULATOR, TRMB"/>
    <property type="match status" value="1"/>
</dbReference>
<evidence type="ECO:0000313" key="2">
    <source>
        <dbReference type="EMBL" id="AJZ76453.1"/>
    </source>
</evidence>
<dbReference type="GeneID" id="24874680"/>
<dbReference type="PANTHER" id="PTHR36216:SF1">
    <property type="entry name" value="HTH ARSR-TYPE DOMAIN-CONTAINING PROTEIN"/>
    <property type="match status" value="1"/>
</dbReference>
<dbReference type="Pfam" id="PF13412">
    <property type="entry name" value="HTH_24"/>
    <property type="match status" value="1"/>
</dbReference>
<dbReference type="GO" id="GO:0003700">
    <property type="term" value="F:DNA-binding transcription factor activity"/>
    <property type="evidence" value="ECO:0007669"/>
    <property type="project" value="InterPro"/>
</dbReference>
<feature type="domain" description="HTH arsR-type" evidence="1">
    <location>
        <begin position="69"/>
        <end position="148"/>
    </location>
</feature>
<dbReference type="InterPro" id="IPR036390">
    <property type="entry name" value="WH_DNA-bd_sf"/>
</dbReference>
<dbReference type="InterPro" id="IPR036388">
    <property type="entry name" value="WH-like_DNA-bd_sf"/>
</dbReference>
<dbReference type="OrthoDB" id="28610at2157"/>
<dbReference type="RefSeq" id="WP_048187222.1">
    <property type="nucleotide sequence ID" value="NZ_CP011097.1"/>
</dbReference>
<dbReference type="KEGG" id="tah:SU86_008905"/>
<dbReference type="STRING" id="1603555.SU86_008905"/>
<dbReference type="InterPro" id="IPR001845">
    <property type="entry name" value="HTH_ArsR_DNA-bd_dom"/>
</dbReference>
<reference evidence="2 3" key="1">
    <citation type="journal article" date="2016" name="Sci. Rep.">
        <title>A novel ammonia-oxidizing archaeon from wastewater treatment plant: Its enrichment, physiological and genomic characteristics.</title>
        <authorList>
            <person name="Li Y."/>
            <person name="Ding K."/>
            <person name="Wen X."/>
            <person name="Zhang B."/>
            <person name="Shen B."/>
            <person name="Yang Y."/>
        </authorList>
    </citation>
    <scope>NUCLEOTIDE SEQUENCE [LARGE SCALE GENOMIC DNA]</scope>
    <source>
        <strain evidence="2 3">SAT1</strain>
    </source>
</reference>
<dbReference type="Proteomes" id="UP000266745">
    <property type="component" value="Chromosome"/>
</dbReference>
<dbReference type="Gene3D" id="1.10.10.10">
    <property type="entry name" value="Winged helix-like DNA-binding domain superfamily/Winged helix DNA-binding domain"/>
    <property type="match status" value="2"/>
</dbReference>
<dbReference type="Pfam" id="PF01022">
    <property type="entry name" value="HTH_5"/>
    <property type="match status" value="1"/>
</dbReference>
<accession>A0A3G1B5W1</accession>
<protein>
    <recommendedName>
        <fullName evidence="1">HTH arsR-type domain-containing protein</fullName>
    </recommendedName>
</protein>
<dbReference type="SMART" id="SM00418">
    <property type="entry name" value="HTH_ARSR"/>
    <property type="match status" value="1"/>
</dbReference>
<name>A0A3G1B5W1_9ARCH</name>
<organism evidence="2 3">
    <name type="scientific">Candidatus Nitrosotenuis cloacae</name>
    <dbReference type="NCBI Taxonomy" id="1603555"/>
    <lineage>
        <taxon>Archaea</taxon>
        <taxon>Nitrososphaerota</taxon>
        <taxon>Candidatus Nitrosotenuis</taxon>
    </lineage>
</organism>
<dbReference type="InterPro" id="IPR011991">
    <property type="entry name" value="ArsR-like_HTH"/>
</dbReference>